<feature type="transmembrane region" description="Helical" evidence="5">
    <location>
        <begin position="65"/>
        <end position="88"/>
    </location>
</feature>
<dbReference type="GO" id="GO:0005783">
    <property type="term" value="C:endoplasmic reticulum"/>
    <property type="evidence" value="ECO:0007669"/>
    <property type="project" value="TreeGrafter"/>
</dbReference>
<comment type="caution">
    <text evidence="6">The sequence shown here is derived from an EMBL/GenBank/DDBJ whole genome shotgun (WGS) entry which is preliminary data.</text>
</comment>
<dbReference type="AlphaFoldDB" id="A0AAN8IXB7"/>
<dbReference type="GO" id="GO:0005794">
    <property type="term" value="C:Golgi apparatus"/>
    <property type="evidence" value="ECO:0007669"/>
    <property type="project" value="TreeGrafter"/>
</dbReference>
<dbReference type="Proteomes" id="UP001331761">
    <property type="component" value="Unassembled WGS sequence"/>
</dbReference>
<feature type="transmembrane region" description="Helical" evidence="5">
    <location>
        <begin position="33"/>
        <end position="59"/>
    </location>
</feature>
<dbReference type="PANTHER" id="PTHR23291:SF127">
    <property type="entry name" value="PROTEIN LIFEGUARD 1-LIKE"/>
    <property type="match status" value="1"/>
</dbReference>
<dbReference type="InterPro" id="IPR006214">
    <property type="entry name" value="Bax_inhibitor_1-related"/>
</dbReference>
<keyword evidence="2 5" id="KW-0812">Transmembrane</keyword>
<comment type="subcellular location">
    <subcellularLocation>
        <location evidence="1">Membrane</location>
        <topology evidence="1">Multi-pass membrane protein</topology>
    </subcellularLocation>
</comment>
<evidence type="ECO:0000256" key="1">
    <source>
        <dbReference type="ARBA" id="ARBA00004141"/>
    </source>
</evidence>
<organism evidence="6 7">
    <name type="scientific">Trichostrongylus colubriformis</name>
    <name type="common">Black scour worm</name>
    <dbReference type="NCBI Taxonomy" id="6319"/>
    <lineage>
        <taxon>Eukaryota</taxon>
        <taxon>Metazoa</taxon>
        <taxon>Ecdysozoa</taxon>
        <taxon>Nematoda</taxon>
        <taxon>Chromadorea</taxon>
        <taxon>Rhabditida</taxon>
        <taxon>Rhabditina</taxon>
        <taxon>Rhabditomorpha</taxon>
        <taxon>Strongyloidea</taxon>
        <taxon>Trichostrongylidae</taxon>
        <taxon>Trichostrongylus</taxon>
    </lineage>
</organism>
<protein>
    <submittedName>
        <fullName evidence="6">Uncharacterized protein</fullName>
    </submittedName>
</protein>
<feature type="non-terminal residue" evidence="6">
    <location>
        <position position="147"/>
    </location>
</feature>
<evidence type="ECO:0000256" key="3">
    <source>
        <dbReference type="ARBA" id="ARBA00022989"/>
    </source>
</evidence>
<dbReference type="GO" id="GO:2001234">
    <property type="term" value="P:negative regulation of apoptotic signaling pathway"/>
    <property type="evidence" value="ECO:0007669"/>
    <property type="project" value="TreeGrafter"/>
</dbReference>
<comment type="similarity">
    <text evidence="5">Belongs to the BI1 family.</text>
</comment>
<proteinExistence type="inferred from homology"/>
<evidence type="ECO:0000256" key="2">
    <source>
        <dbReference type="ARBA" id="ARBA00022692"/>
    </source>
</evidence>
<gene>
    <name evidence="6" type="ORF">GCK32_017363</name>
</gene>
<evidence type="ECO:0000313" key="6">
    <source>
        <dbReference type="EMBL" id="KAK5968074.1"/>
    </source>
</evidence>
<dbReference type="PANTHER" id="PTHR23291">
    <property type="entry name" value="BAX INHIBITOR-RELATED"/>
    <property type="match status" value="1"/>
</dbReference>
<keyword evidence="3 5" id="KW-1133">Transmembrane helix</keyword>
<evidence type="ECO:0000256" key="4">
    <source>
        <dbReference type="ARBA" id="ARBA00023136"/>
    </source>
</evidence>
<reference evidence="6 7" key="1">
    <citation type="submission" date="2019-10" db="EMBL/GenBank/DDBJ databases">
        <title>Assembly and Annotation for the nematode Trichostrongylus colubriformis.</title>
        <authorList>
            <person name="Martin J."/>
        </authorList>
    </citation>
    <scope>NUCLEOTIDE SEQUENCE [LARGE SCALE GENOMIC DNA]</scope>
    <source>
        <strain evidence="6">G859</strain>
        <tissue evidence="6">Whole worm</tissue>
    </source>
</reference>
<sequence>MEQPQVTPVDMPHSIKNMLFSEQSIRSRFVTKVFILVTVVLGIVSFMCAVPFIFPAFMVWTQKNIAFLFVAIIYFVVASVLLCCSSVCRSYPLNLIALGIITLATGYMVMATASTFNAPTVLLALCMTTCSSTAIIVFAVFVKKNLT</sequence>
<dbReference type="EMBL" id="WIXE01021778">
    <property type="protein sequence ID" value="KAK5968074.1"/>
    <property type="molecule type" value="Genomic_DNA"/>
</dbReference>
<keyword evidence="7" id="KW-1185">Reference proteome</keyword>
<evidence type="ECO:0000256" key="5">
    <source>
        <dbReference type="RuleBase" id="RU004379"/>
    </source>
</evidence>
<name>A0AAN8IXB7_TRICO</name>
<comment type="caution">
    <text evidence="5">Lacks conserved residue(s) required for the propagation of feature annotation.</text>
</comment>
<evidence type="ECO:0000313" key="7">
    <source>
        <dbReference type="Proteomes" id="UP001331761"/>
    </source>
</evidence>
<feature type="transmembrane region" description="Helical" evidence="5">
    <location>
        <begin position="95"/>
        <end position="116"/>
    </location>
</feature>
<feature type="transmembrane region" description="Helical" evidence="5">
    <location>
        <begin position="122"/>
        <end position="142"/>
    </location>
</feature>
<accession>A0AAN8IXB7</accession>
<dbReference type="GO" id="GO:0016020">
    <property type="term" value="C:membrane"/>
    <property type="evidence" value="ECO:0007669"/>
    <property type="project" value="UniProtKB-SubCell"/>
</dbReference>
<keyword evidence="4 5" id="KW-0472">Membrane</keyword>